<evidence type="ECO:0000313" key="3">
    <source>
        <dbReference type="Proteomes" id="UP000557772"/>
    </source>
</evidence>
<dbReference type="AlphaFoldDB" id="A0A849AFX5"/>
<dbReference type="Proteomes" id="UP000557772">
    <property type="component" value="Unassembled WGS sequence"/>
</dbReference>
<gene>
    <name evidence="2" type="ORF">HJ588_05680</name>
</gene>
<dbReference type="EMBL" id="JABENB010000001">
    <property type="protein sequence ID" value="NNG38763.1"/>
    <property type="molecule type" value="Genomic_DNA"/>
</dbReference>
<name>A0A849AFX5_9MICO</name>
<keyword evidence="3" id="KW-1185">Reference proteome</keyword>
<organism evidence="2 3">
    <name type="scientific">Flexivirga aerilata</name>
    <dbReference type="NCBI Taxonomy" id="1656889"/>
    <lineage>
        <taxon>Bacteria</taxon>
        <taxon>Bacillati</taxon>
        <taxon>Actinomycetota</taxon>
        <taxon>Actinomycetes</taxon>
        <taxon>Micrococcales</taxon>
        <taxon>Dermacoccaceae</taxon>
        <taxon>Flexivirga</taxon>
    </lineage>
</organism>
<reference evidence="2 3" key="1">
    <citation type="submission" date="2020-05" db="EMBL/GenBank/DDBJ databases">
        <title>Flexivirga sp. ID2601S isolated from air conditioner.</title>
        <authorList>
            <person name="Kim D.H."/>
        </authorList>
    </citation>
    <scope>NUCLEOTIDE SEQUENCE [LARGE SCALE GENOMIC DNA]</scope>
    <source>
        <strain evidence="2 3">ID2601S</strain>
    </source>
</reference>
<evidence type="ECO:0000313" key="2">
    <source>
        <dbReference type="EMBL" id="NNG38763.1"/>
    </source>
</evidence>
<dbReference type="RefSeq" id="WP_171152888.1">
    <property type="nucleotide sequence ID" value="NZ_JABENB010000001.1"/>
</dbReference>
<protein>
    <submittedName>
        <fullName evidence="2">Uncharacterized protein</fullName>
    </submittedName>
</protein>
<sequence length="137" mass="15184">MTSAHTFTSPDPIDRDAARVRQDLRGLDRTGSQPAQRVSALRRILSAVRDAWLQQEEAQERLAILRAPWTHDQAHWVQGPNGPELHGSIQPPRGGRGPVTRGGWCPCHLRDHDASAEQARRAARHTRGSRLTLAGGR</sequence>
<evidence type="ECO:0000256" key="1">
    <source>
        <dbReference type="SAM" id="MobiDB-lite"/>
    </source>
</evidence>
<feature type="region of interest" description="Disordered" evidence="1">
    <location>
        <begin position="75"/>
        <end position="99"/>
    </location>
</feature>
<comment type="caution">
    <text evidence="2">The sequence shown here is derived from an EMBL/GenBank/DDBJ whole genome shotgun (WGS) entry which is preliminary data.</text>
</comment>
<accession>A0A849AFX5</accession>
<proteinExistence type="predicted"/>